<evidence type="ECO:0000313" key="1">
    <source>
        <dbReference type="EMBL" id="BAL97951.1"/>
    </source>
</evidence>
<keyword evidence="2" id="KW-1185">Reference proteome</keyword>
<accession>I0HY64</accession>
<reference evidence="1 2" key="1">
    <citation type="journal article" date="2012" name="J. Bacteriol.">
        <title>Complete genome sequence of phototrophic betaproteobacterium Rubrivivax gelatinosus IL144.</title>
        <authorList>
            <person name="Nagashima S."/>
            <person name="Kamimura A."/>
            <person name="Shimizu T."/>
            <person name="Nakamura-isaki S."/>
            <person name="Aono E."/>
            <person name="Sakamoto K."/>
            <person name="Ichikawa N."/>
            <person name="Nakazawa H."/>
            <person name="Sekine M."/>
            <person name="Yamazaki S."/>
            <person name="Fujita N."/>
            <person name="Shimada K."/>
            <person name="Hanada S."/>
            <person name="Nagashima K.V.P."/>
        </authorList>
    </citation>
    <scope>NUCLEOTIDE SEQUENCE [LARGE SCALE GENOMIC DNA]</scope>
    <source>
        <strain evidence="2">NBRC 100245 / IL144</strain>
    </source>
</reference>
<name>I0HY64_RUBGI</name>
<dbReference type="HOGENOM" id="CLU_1239381_0_0_4"/>
<protein>
    <submittedName>
        <fullName evidence="1">Uncharacterized protein</fullName>
    </submittedName>
</protein>
<dbReference type="EMBL" id="AP012320">
    <property type="protein sequence ID" value="BAL97951.1"/>
    <property type="molecule type" value="Genomic_DNA"/>
</dbReference>
<proteinExistence type="predicted"/>
<dbReference type="AlphaFoldDB" id="I0HY64"/>
<dbReference type="PATRIC" id="fig|983917.3.peg.4499"/>
<dbReference type="Proteomes" id="UP000007883">
    <property type="component" value="Chromosome"/>
</dbReference>
<dbReference type="KEGG" id="rge:RGE_46180"/>
<evidence type="ECO:0000313" key="2">
    <source>
        <dbReference type="Proteomes" id="UP000007883"/>
    </source>
</evidence>
<gene>
    <name evidence="1" type="ordered locus">RGE_46180</name>
</gene>
<sequence>MQAQAGFSTGSDLRFNVEIDGGDSLRLVTPKGSQGFHIPGGDITTLLGDALITLITGAKPYVSKIDPSSGVTPLRFEFVRGTTTEVSTVELPAPFDILSPASRTTLPITQRTLPIRLSAAEVGSSHYASIDCTDVNGNKGSGSPGLGVVSGSLASDTSGVSYSLDLGKAIDGLSFSSTYPRGAVARCDVKLQVVVQRVGQADPAFASAEVYAKQARSVSIALR</sequence>
<organism evidence="1 2">
    <name type="scientific">Rubrivivax gelatinosus (strain NBRC 100245 / IL144)</name>
    <dbReference type="NCBI Taxonomy" id="983917"/>
    <lineage>
        <taxon>Bacteria</taxon>
        <taxon>Pseudomonadati</taxon>
        <taxon>Pseudomonadota</taxon>
        <taxon>Betaproteobacteria</taxon>
        <taxon>Burkholderiales</taxon>
        <taxon>Sphaerotilaceae</taxon>
        <taxon>Rubrivivax</taxon>
    </lineage>
</organism>